<dbReference type="STRING" id="1157962.A0A250XJX7"/>
<dbReference type="GO" id="GO:0016579">
    <property type="term" value="P:protein deubiquitination"/>
    <property type="evidence" value="ECO:0007669"/>
    <property type="project" value="TreeGrafter"/>
</dbReference>
<dbReference type="InterPro" id="IPR004027">
    <property type="entry name" value="SEC_C_motif"/>
</dbReference>
<proteinExistence type="inferred from homology"/>
<organism evidence="4 5">
    <name type="scientific">Chlamydomonas eustigma</name>
    <dbReference type="NCBI Taxonomy" id="1157962"/>
    <lineage>
        <taxon>Eukaryota</taxon>
        <taxon>Viridiplantae</taxon>
        <taxon>Chlorophyta</taxon>
        <taxon>core chlorophytes</taxon>
        <taxon>Chlorophyceae</taxon>
        <taxon>CS clade</taxon>
        <taxon>Chlamydomonadales</taxon>
        <taxon>Chlamydomonadaceae</taxon>
        <taxon>Chlamydomonas</taxon>
    </lineage>
</organism>
<sequence length="504" mass="54613">MAKGKEQKQKHSSKNAESSDNKEGKLLKRKDKKEKASIRQKGKHWTIGRDDLEAELAAVGLRVKQVVDYMKGQEEMFAPFVEDDESFGSYLSRMKKDGCWAGNLEIVAASNLLCCNIHVHQSGQPQWEFPEGGGCNQRALHISYHDGQHYNSVRNADDLTSGTPPHPLVFKTQNDEESSILGRHGLKVSEETDGITAEEIQKICKNCGCHDRELALEALKESRGNMDAAIEWVIETLSSQYEASEAEQVEAGGEVAEEVAEDSAPGLRKDINHDAGSGASRISESPTLNLGPIVDGYPDAVKIENKRATIDWTQEAGSSGNLSEAAEEGQLDSAIVRAGNAVGCIVQDEGADTLLGLSDVKDVSGTVKESNGCIIYDKQPPEADLAPNSVQKVQRHNAIPKGACIVYPQDSMCNTQEGTPKATTKLVSSRPVRVKKTKTANSVEKRPSRNKPCPCGSGRKYKDCSCSRMAVDSASGHSQSHAAHQTLSSTSVDSASKHLFTIRI</sequence>
<keyword evidence="5" id="KW-1185">Reference proteome</keyword>
<dbReference type="PANTHER" id="PTHR12419:SF7">
    <property type="entry name" value="OTU DOMAIN-CONTAINING PROTEIN 3"/>
    <property type="match status" value="1"/>
</dbReference>
<evidence type="ECO:0000256" key="2">
    <source>
        <dbReference type="SAM" id="MobiDB-lite"/>
    </source>
</evidence>
<evidence type="ECO:0000313" key="4">
    <source>
        <dbReference type="EMBL" id="GAX83222.1"/>
    </source>
</evidence>
<dbReference type="Gene3D" id="3.90.70.80">
    <property type="match status" value="1"/>
</dbReference>
<dbReference type="OrthoDB" id="415023at2759"/>
<dbReference type="Pfam" id="PF02338">
    <property type="entry name" value="OTU"/>
    <property type="match status" value="1"/>
</dbReference>
<accession>A0A250XJX7</accession>
<dbReference type="CDD" id="cd22771">
    <property type="entry name" value="OTU_plant_OTU7-like"/>
    <property type="match status" value="1"/>
</dbReference>
<dbReference type="SUPFAM" id="SSF103642">
    <property type="entry name" value="Sec-C motif"/>
    <property type="match status" value="1"/>
</dbReference>
<dbReference type="Proteomes" id="UP000232323">
    <property type="component" value="Unassembled WGS sequence"/>
</dbReference>
<name>A0A250XJX7_9CHLO</name>
<evidence type="ECO:0000313" key="5">
    <source>
        <dbReference type="Proteomes" id="UP000232323"/>
    </source>
</evidence>
<dbReference type="Gene3D" id="3.10.450.50">
    <property type="match status" value="1"/>
</dbReference>
<dbReference type="PROSITE" id="PS50802">
    <property type="entry name" value="OTU"/>
    <property type="match status" value="1"/>
</dbReference>
<dbReference type="EMBL" id="BEGY01000094">
    <property type="protein sequence ID" value="GAX83222.1"/>
    <property type="molecule type" value="Genomic_DNA"/>
</dbReference>
<comment type="caution">
    <text evidence="4">The sequence shown here is derived from an EMBL/GenBank/DDBJ whole genome shotgun (WGS) entry which is preliminary data.</text>
</comment>
<reference evidence="4 5" key="1">
    <citation type="submission" date="2017-08" db="EMBL/GenBank/DDBJ databases">
        <title>Acidophilic green algal genome provides insights into adaptation to an acidic environment.</title>
        <authorList>
            <person name="Hirooka S."/>
            <person name="Hirose Y."/>
            <person name="Kanesaki Y."/>
            <person name="Higuchi S."/>
            <person name="Fujiwara T."/>
            <person name="Onuma R."/>
            <person name="Era A."/>
            <person name="Ohbayashi R."/>
            <person name="Uzuka A."/>
            <person name="Nozaki H."/>
            <person name="Yoshikawa H."/>
            <person name="Miyagishima S.Y."/>
        </authorList>
    </citation>
    <scope>NUCLEOTIDE SEQUENCE [LARGE SCALE GENOMIC DNA]</scope>
    <source>
        <strain evidence="4 5">NIES-2499</strain>
    </source>
</reference>
<feature type="region of interest" description="Disordered" evidence="2">
    <location>
        <begin position="262"/>
        <end position="284"/>
    </location>
</feature>
<protein>
    <recommendedName>
        <fullName evidence="3">OTU domain-containing protein</fullName>
    </recommendedName>
</protein>
<feature type="domain" description="OTU" evidence="3">
    <location>
        <begin position="56"/>
        <end position="156"/>
    </location>
</feature>
<dbReference type="Gene3D" id="1.10.8.10">
    <property type="entry name" value="DNA helicase RuvA subunit, C-terminal domain"/>
    <property type="match status" value="1"/>
</dbReference>
<evidence type="ECO:0000256" key="1">
    <source>
        <dbReference type="ARBA" id="ARBA00010407"/>
    </source>
</evidence>
<dbReference type="GO" id="GO:0004843">
    <property type="term" value="F:cysteine-type deubiquitinase activity"/>
    <property type="evidence" value="ECO:0007669"/>
    <property type="project" value="TreeGrafter"/>
</dbReference>
<feature type="compositionally biased region" description="Basic residues" evidence="2">
    <location>
        <begin position="27"/>
        <end position="43"/>
    </location>
</feature>
<dbReference type="PANTHER" id="PTHR12419">
    <property type="entry name" value="OTU DOMAIN CONTAINING PROTEIN"/>
    <property type="match status" value="1"/>
</dbReference>
<gene>
    <name evidence="4" type="ORF">CEUSTIGMA_g10648.t1</name>
</gene>
<feature type="region of interest" description="Disordered" evidence="2">
    <location>
        <begin position="1"/>
        <end position="43"/>
    </location>
</feature>
<dbReference type="AlphaFoldDB" id="A0A250XJX7"/>
<evidence type="ECO:0000259" key="3">
    <source>
        <dbReference type="PROSITE" id="PS50802"/>
    </source>
</evidence>
<dbReference type="InterPro" id="IPR003323">
    <property type="entry name" value="OTU_dom"/>
</dbReference>
<comment type="similarity">
    <text evidence="1">Belongs to the peptidase C85 family.</text>
</comment>
<dbReference type="SUPFAM" id="SSF54001">
    <property type="entry name" value="Cysteine proteinases"/>
    <property type="match status" value="1"/>
</dbReference>
<dbReference type="InterPro" id="IPR050704">
    <property type="entry name" value="Peptidase_C85-like"/>
</dbReference>
<feature type="compositionally biased region" description="Basic and acidic residues" evidence="2">
    <location>
        <begin position="17"/>
        <end position="26"/>
    </location>
</feature>
<dbReference type="Pfam" id="PF02810">
    <property type="entry name" value="SEC-C"/>
    <property type="match status" value="1"/>
</dbReference>
<dbReference type="InterPro" id="IPR038765">
    <property type="entry name" value="Papain-like_cys_pep_sf"/>
</dbReference>